<keyword evidence="2" id="KW-0963">Cytoplasm</keyword>
<reference evidence="3" key="1">
    <citation type="journal article" date="2014" name="Int. J. Syst. Evol. Microbiol.">
        <title>Complete genome sequence of Corynebacterium casei LMG S-19264T (=DSM 44701T), isolated from a smear-ripened cheese.</title>
        <authorList>
            <consortium name="US DOE Joint Genome Institute (JGI-PGF)"/>
            <person name="Walter F."/>
            <person name="Albersmeier A."/>
            <person name="Kalinowski J."/>
            <person name="Ruckert C."/>
        </authorList>
    </citation>
    <scope>NUCLEOTIDE SEQUENCE</scope>
    <source>
        <strain evidence="3">JCM 3172</strain>
    </source>
</reference>
<dbReference type="RefSeq" id="WP_019890825.1">
    <property type="nucleotide sequence ID" value="NZ_BMQQ01000001.1"/>
</dbReference>
<evidence type="ECO:0000256" key="2">
    <source>
        <dbReference type="ARBA" id="ARBA00022490"/>
    </source>
</evidence>
<dbReference type="Pfam" id="PF02115">
    <property type="entry name" value="Rho_GDI"/>
    <property type="match status" value="1"/>
</dbReference>
<evidence type="ECO:0000256" key="1">
    <source>
        <dbReference type="ARBA" id="ARBA00004496"/>
    </source>
</evidence>
<keyword evidence="4" id="KW-1185">Reference proteome</keyword>
<name>A0A918GXS2_9ACTN</name>
<dbReference type="AlphaFoldDB" id="A0A918GXS2"/>
<dbReference type="InterPro" id="IPR000406">
    <property type="entry name" value="Rho_GDI"/>
</dbReference>
<comment type="subcellular location">
    <subcellularLocation>
        <location evidence="1">Cytoplasm</location>
    </subcellularLocation>
</comment>
<reference evidence="3" key="2">
    <citation type="submission" date="2020-09" db="EMBL/GenBank/DDBJ databases">
        <authorList>
            <person name="Sun Q."/>
            <person name="Ohkuma M."/>
        </authorList>
    </citation>
    <scope>NUCLEOTIDE SEQUENCE</scope>
    <source>
        <strain evidence="3">JCM 3172</strain>
    </source>
</reference>
<dbReference type="GO" id="GO:0007266">
    <property type="term" value="P:Rho protein signal transduction"/>
    <property type="evidence" value="ECO:0007669"/>
    <property type="project" value="InterPro"/>
</dbReference>
<dbReference type="InterPro" id="IPR014756">
    <property type="entry name" value="Ig_E-set"/>
</dbReference>
<dbReference type="EMBL" id="BMQQ01000001">
    <property type="protein sequence ID" value="GGT13063.1"/>
    <property type="molecule type" value="Genomic_DNA"/>
</dbReference>
<sequence>MSNAGAGAPTAPEQVADGRTVQLLGLDLQFTIHEEISVPLPSPGAAAVEKPFVLKEGVECRVVIRFEVTGPSVTGLRVLDVREMEGAEISRREVHLGDFRQGGPYELALPPERIPSGRRAQGRYDVHASLLDADDRVLDVRDYCFEVDRDWG</sequence>
<dbReference type="SUPFAM" id="SSF81296">
    <property type="entry name" value="E set domains"/>
    <property type="match status" value="1"/>
</dbReference>
<dbReference type="PANTHER" id="PTHR10980:SF3">
    <property type="entry name" value="LD16419P"/>
    <property type="match status" value="1"/>
</dbReference>
<evidence type="ECO:0000313" key="3">
    <source>
        <dbReference type="EMBL" id="GGT13063.1"/>
    </source>
</evidence>
<gene>
    <name evidence="3" type="ORF">GCM10014713_01940</name>
</gene>
<organism evidence="3 4">
    <name type="scientific">Streptomyces purpureus</name>
    <dbReference type="NCBI Taxonomy" id="1951"/>
    <lineage>
        <taxon>Bacteria</taxon>
        <taxon>Bacillati</taxon>
        <taxon>Actinomycetota</taxon>
        <taxon>Actinomycetes</taxon>
        <taxon>Kitasatosporales</taxon>
        <taxon>Streptomycetaceae</taxon>
        <taxon>Streptomyces</taxon>
    </lineage>
</organism>
<dbReference type="Proteomes" id="UP000619486">
    <property type="component" value="Unassembled WGS sequence"/>
</dbReference>
<dbReference type="Gene3D" id="2.70.50.30">
    <property type="entry name" value="Coagulation Factor XIII, subunit A, domain 1"/>
    <property type="match status" value="1"/>
</dbReference>
<evidence type="ECO:0000313" key="4">
    <source>
        <dbReference type="Proteomes" id="UP000619486"/>
    </source>
</evidence>
<protein>
    <submittedName>
        <fullName evidence="3">Uncharacterized protein</fullName>
    </submittedName>
</protein>
<proteinExistence type="predicted"/>
<dbReference type="GO" id="GO:0016020">
    <property type="term" value="C:membrane"/>
    <property type="evidence" value="ECO:0007669"/>
    <property type="project" value="TreeGrafter"/>
</dbReference>
<dbReference type="GO" id="GO:0005829">
    <property type="term" value="C:cytosol"/>
    <property type="evidence" value="ECO:0007669"/>
    <property type="project" value="TreeGrafter"/>
</dbReference>
<dbReference type="InterPro" id="IPR024792">
    <property type="entry name" value="RhoGDI_dom_sf"/>
</dbReference>
<dbReference type="GO" id="GO:0005094">
    <property type="term" value="F:Rho GDP-dissociation inhibitor activity"/>
    <property type="evidence" value="ECO:0007669"/>
    <property type="project" value="InterPro"/>
</dbReference>
<dbReference type="PANTHER" id="PTHR10980">
    <property type="entry name" value="RHO GDP-DISSOCIATION INHIBITOR"/>
    <property type="match status" value="1"/>
</dbReference>
<accession>A0A918GXS2</accession>
<comment type="caution">
    <text evidence="3">The sequence shown here is derived from an EMBL/GenBank/DDBJ whole genome shotgun (WGS) entry which is preliminary data.</text>
</comment>